<proteinExistence type="predicted"/>
<dbReference type="RefSeq" id="WP_016553728.1">
    <property type="nucleotide sequence ID" value="NZ_AEYE02000011.1"/>
</dbReference>
<comment type="caution">
    <text evidence="1">The sequence shown here is derived from an EMBL/GenBank/DDBJ whole genome shotgun (WGS) entry which is preliminary data.</text>
</comment>
<dbReference type="HOGENOM" id="CLU_1756743_0_0_5"/>
<reference evidence="1 2" key="1">
    <citation type="journal article" date="2012" name="J. Bacteriol.">
        <title>Genome sequence of Rhizobium grahamii CCGE502, a broad-host-range symbiont with low nodulation competitiveness in Phaseolus vulgaris.</title>
        <authorList>
            <person name="Althabegoiti M.J."/>
            <person name="Lozano L."/>
            <person name="Torres-Tejerizo G."/>
            <person name="Ormeno-Orrillo E."/>
            <person name="Rogel M.A."/>
            <person name="Gonzalez V."/>
            <person name="Martinez-Romero E."/>
        </authorList>
    </citation>
    <scope>NUCLEOTIDE SEQUENCE [LARGE SCALE GENOMIC DNA]</scope>
    <source>
        <strain evidence="1 2">CCGE 502</strain>
    </source>
</reference>
<dbReference type="eggNOG" id="ENOG5033H4R">
    <property type="taxonomic scope" value="Bacteria"/>
</dbReference>
<name>S3HI21_9HYPH</name>
<organism evidence="1 2">
    <name type="scientific">Rhizobium grahamii CCGE 502</name>
    <dbReference type="NCBI Taxonomy" id="990285"/>
    <lineage>
        <taxon>Bacteria</taxon>
        <taxon>Pseudomonadati</taxon>
        <taxon>Pseudomonadota</taxon>
        <taxon>Alphaproteobacteria</taxon>
        <taxon>Hyphomicrobiales</taxon>
        <taxon>Rhizobiaceae</taxon>
        <taxon>Rhizobium/Agrobacterium group</taxon>
        <taxon>Rhizobium</taxon>
    </lineage>
</organism>
<protein>
    <submittedName>
        <fullName evidence="1">Uncharacterized protein</fullName>
    </submittedName>
</protein>
<dbReference type="STRING" id="990285.RGCCGE502_08430"/>
<keyword evidence="2" id="KW-1185">Reference proteome</keyword>
<dbReference type="AlphaFoldDB" id="S3HI21"/>
<dbReference type="EMBL" id="AEYE02000011">
    <property type="protein sequence ID" value="EPE98439.1"/>
    <property type="molecule type" value="Genomic_DNA"/>
</dbReference>
<evidence type="ECO:0000313" key="1">
    <source>
        <dbReference type="EMBL" id="EPE98439.1"/>
    </source>
</evidence>
<dbReference type="Proteomes" id="UP000014411">
    <property type="component" value="Unassembled WGS sequence"/>
</dbReference>
<accession>S3HI21</accession>
<gene>
    <name evidence="1" type="ORF">RGCCGE502_08430</name>
</gene>
<evidence type="ECO:0000313" key="2">
    <source>
        <dbReference type="Proteomes" id="UP000014411"/>
    </source>
</evidence>
<sequence>MTTCSAKSMTPVSEAARLLMVSDERLRQLVKLSYIKPSVRGHYEHDDVIQGYIKFLKDEERKGSKVAAQSRMQDAKTAEIELRLAEKQRSVIPLDDAIYAIEFAAAKFRDAMLSLPARFTRDMGERRKLEALVHEEVNNIGKAFGSARRYVRDGGADLHASEGDDPSEVRAHD</sequence>